<dbReference type="AlphaFoldDB" id="A0A3L8GIG0"/>
<dbReference type="Proteomes" id="UP000269148">
    <property type="component" value="Unassembled WGS sequence"/>
</dbReference>
<keyword evidence="1" id="KW-1133">Transmembrane helix</keyword>
<keyword evidence="1" id="KW-0812">Transmembrane</keyword>
<dbReference type="KEGG" id="siq:DQ08_06860"/>
<dbReference type="Proteomes" id="UP000025245">
    <property type="component" value="Chromosome"/>
</dbReference>
<reference evidence="3 5" key="2">
    <citation type="submission" date="2018-06" db="EMBL/GenBank/DDBJ databases">
        <title>Mutators as drivers of adaptation in pathogenic bacteria and a risk factor for host jumps and vaccine escape.</title>
        <authorList>
            <person name="Barnes A.C."/>
            <person name="Silayeva O."/>
        </authorList>
    </citation>
    <scope>NUCLEOTIDE SEQUENCE [LARGE SCALE GENOMIC DNA]</scope>
    <source>
        <strain evidence="3 5">QMA0445</strain>
    </source>
</reference>
<dbReference type="KEGG" id="siz:SI82_06965"/>
<protein>
    <submittedName>
        <fullName evidence="2">Membrane protein</fullName>
    </submittedName>
</protein>
<reference evidence="2 4" key="1">
    <citation type="journal article" date="2014" name="Genome Announc.">
        <title>Complete Genome Sequence of a Virulent Strain, Streptococcus iniae ISET0901, Isolated from Diseased Tilapia.</title>
        <authorList>
            <person name="Pridgeon J.W."/>
            <person name="Zhang D."/>
            <person name="Zhang L."/>
        </authorList>
    </citation>
    <scope>NUCLEOTIDE SEQUENCE [LARGE SCALE GENOMIC DNA]</scope>
    <source>
        <strain evidence="2 4">ISET0901</strain>
    </source>
</reference>
<feature type="transmembrane region" description="Helical" evidence="1">
    <location>
        <begin position="12"/>
        <end position="34"/>
    </location>
</feature>
<evidence type="ECO:0000313" key="5">
    <source>
        <dbReference type="Proteomes" id="UP000269148"/>
    </source>
</evidence>
<evidence type="ECO:0000313" key="4">
    <source>
        <dbReference type="Proteomes" id="UP000025245"/>
    </source>
</evidence>
<dbReference type="EMBL" id="CP007586">
    <property type="protein sequence ID" value="AHY16171.1"/>
    <property type="molecule type" value="Genomic_DNA"/>
</dbReference>
<feature type="transmembrane region" description="Helical" evidence="1">
    <location>
        <begin position="235"/>
        <end position="254"/>
    </location>
</feature>
<feature type="transmembrane region" description="Helical" evidence="1">
    <location>
        <begin position="111"/>
        <end position="138"/>
    </location>
</feature>
<dbReference type="OrthoDB" id="2221850at2"/>
<accession>A0A3L8GIG0</accession>
<dbReference type="GeneID" id="35766199"/>
<organism evidence="3 5">
    <name type="scientific">Streptococcus iniae</name>
    <name type="common">Streptococcus shiloi</name>
    <dbReference type="NCBI Taxonomy" id="1346"/>
    <lineage>
        <taxon>Bacteria</taxon>
        <taxon>Bacillati</taxon>
        <taxon>Bacillota</taxon>
        <taxon>Bacilli</taxon>
        <taxon>Lactobacillales</taxon>
        <taxon>Streptococcaceae</taxon>
        <taxon>Streptococcus</taxon>
    </lineage>
</organism>
<keyword evidence="4" id="KW-1185">Reference proteome</keyword>
<dbReference type="KEGG" id="sio:DW64_06845"/>
<evidence type="ECO:0000313" key="3">
    <source>
        <dbReference type="EMBL" id="RLU56158.1"/>
    </source>
</evidence>
<feature type="transmembrane region" description="Helical" evidence="1">
    <location>
        <begin position="167"/>
        <end position="188"/>
    </location>
</feature>
<feature type="transmembrane region" description="Helical" evidence="1">
    <location>
        <begin position="200"/>
        <end position="223"/>
    </location>
</feature>
<evidence type="ECO:0000256" key="1">
    <source>
        <dbReference type="SAM" id="Phobius"/>
    </source>
</evidence>
<evidence type="ECO:0000313" key="2">
    <source>
        <dbReference type="EMBL" id="AHY16171.1"/>
    </source>
</evidence>
<gene>
    <name evidence="3" type="ORF">DIY07_07055</name>
    <name evidence="2" type="ORF">DQ08_06860</name>
</gene>
<sequence>MILFKLLPYKKWYILLCLVFSILIYHQVISHMIFFDDKAFDLVQIQGESVKLKLIYGLLSLNNSLFEYNFFQAFLLPLLILFIGKIYDYLKNRYCRYFLGRSQKYFLSVKKLKLILSTIGIFSFSLIFALIVTISLLVDRFELSGIEFYFQSKSILTFFGNSTSHYLIYYFLVKSCALLTEILLFFSLIDYFNHFTKATLLYLTFLWGTAPILYCFSPFYLVPMSHIMITSYGNLNLWNIFATYLPACILYIYLNCKNAYDII</sequence>
<name>A0A3L8GIG0_STRIN</name>
<dbReference type="STRING" id="1346.BMF34_06895"/>
<feature type="transmembrane region" description="Helical" evidence="1">
    <location>
        <begin position="70"/>
        <end position="90"/>
    </location>
</feature>
<dbReference type="RefSeq" id="WP_003101421.1">
    <property type="nucleotide sequence ID" value="NZ_CP010783.1"/>
</dbReference>
<keyword evidence="1" id="KW-0472">Membrane</keyword>
<proteinExistence type="predicted"/>
<dbReference type="EMBL" id="QLQD01000063">
    <property type="protein sequence ID" value="RLU56158.1"/>
    <property type="molecule type" value="Genomic_DNA"/>
</dbReference>